<evidence type="ECO:0000256" key="1">
    <source>
        <dbReference type="SAM" id="MobiDB-lite"/>
    </source>
</evidence>
<sequence>MPDESRYKYDTYMSAQHNAARKAAEKKAREEGLKAANDEANRAVTNAQKGAKLSKPATKSAKTPTATAGPSSSKGGSGSGTRTDPAKKKGAPLLCPGLHCRFLTFDKDEDYNEQQQKIYTGESGDDCGAKPFFRQDALDKFFRLKMRTEAYAKCDGRSSERKIENYLDPSTTVLGISTIQIERTPRSIEKIGFLFKDTTPRDPHPAFQIQFARSEYSIPEAEYYQKYWDFGVSVIGVFGVTNMEEGYIDTTHITPRHINKKYQKNSFAIVKTLSKSENREHVLYKHSE</sequence>
<keyword evidence="3" id="KW-1185">Reference proteome</keyword>
<feature type="compositionally biased region" description="Low complexity" evidence="1">
    <location>
        <begin position="54"/>
        <end position="74"/>
    </location>
</feature>
<dbReference type="Proteomes" id="UP000297452">
    <property type="component" value="Unassembled WGS sequence"/>
</dbReference>
<organism evidence="2 3">
    <name type="scientific">Botryotinia narcissicola</name>
    <dbReference type="NCBI Taxonomy" id="278944"/>
    <lineage>
        <taxon>Eukaryota</taxon>
        <taxon>Fungi</taxon>
        <taxon>Dikarya</taxon>
        <taxon>Ascomycota</taxon>
        <taxon>Pezizomycotina</taxon>
        <taxon>Leotiomycetes</taxon>
        <taxon>Helotiales</taxon>
        <taxon>Sclerotiniaceae</taxon>
        <taxon>Botryotinia</taxon>
    </lineage>
</organism>
<feature type="compositionally biased region" description="Basic and acidic residues" evidence="1">
    <location>
        <begin position="22"/>
        <end position="41"/>
    </location>
</feature>
<protein>
    <submittedName>
        <fullName evidence="2">Uncharacterized protein</fullName>
    </submittedName>
</protein>
<dbReference type="OrthoDB" id="10663159at2759"/>
<evidence type="ECO:0000313" key="3">
    <source>
        <dbReference type="Proteomes" id="UP000297452"/>
    </source>
</evidence>
<accession>A0A4Z1H9V8</accession>
<proteinExistence type="predicted"/>
<feature type="region of interest" description="Disordered" evidence="1">
    <location>
        <begin position="17"/>
        <end position="90"/>
    </location>
</feature>
<gene>
    <name evidence="2" type="ORF">BOTNAR_3165g00010</name>
</gene>
<dbReference type="EMBL" id="PQXJ01003158">
    <property type="protein sequence ID" value="TGO43530.1"/>
    <property type="molecule type" value="Genomic_DNA"/>
</dbReference>
<reference evidence="2 3" key="1">
    <citation type="submission" date="2017-12" db="EMBL/GenBank/DDBJ databases">
        <title>Comparative genomics of Botrytis spp.</title>
        <authorList>
            <person name="Valero-Jimenez C.A."/>
            <person name="Tapia P."/>
            <person name="Veloso J."/>
            <person name="Silva-Moreno E."/>
            <person name="Staats M."/>
            <person name="Valdes J.H."/>
            <person name="Van Kan J.A.L."/>
        </authorList>
    </citation>
    <scope>NUCLEOTIDE SEQUENCE [LARGE SCALE GENOMIC DNA]</scope>
    <source>
        <strain evidence="2 3">MUCL2120</strain>
    </source>
</reference>
<comment type="caution">
    <text evidence="2">The sequence shown here is derived from an EMBL/GenBank/DDBJ whole genome shotgun (WGS) entry which is preliminary data.</text>
</comment>
<evidence type="ECO:0000313" key="2">
    <source>
        <dbReference type="EMBL" id="TGO43530.1"/>
    </source>
</evidence>
<dbReference type="AlphaFoldDB" id="A0A4Z1H9V8"/>
<name>A0A4Z1H9V8_9HELO</name>